<name>N9CMI6_ACIJO</name>
<accession>N9CMI6</accession>
<dbReference type="InterPro" id="IPR029465">
    <property type="entry name" value="ATPgrasp_TupA"/>
</dbReference>
<sequence length="298" mass="34769">MYLKFLPMINSLIYKAKVFRTLFVSDERYLKKRFINKLGYTPNFNQPESFNEKVTARMIFERSALHTKLADKSAVRELIIDRIGEKHLVPLIGTYCDFKNIDFDQLPNQFVLKCTHDSGSAIICRDKGTFDVNRAESKLNNSLKMNMYYRKREWHYKNISPLILAEHYVDLYRDANTNATITTCRVHCFEGQPKYVEVDVQGSDGTEYSNIYDTSWVLQPFTVDCKENTPEAVIEPCKMHKMVELSEQLCLEYGYSRIDFLLSQDEVLFSEITLTPNAGRMVISPVEWDVKLGELWRS</sequence>
<dbReference type="PATRIC" id="fig|1217662.4.peg.2730"/>
<gene>
    <name evidence="1" type="ORF">F946_02815</name>
</gene>
<proteinExistence type="predicted"/>
<dbReference type="EMBL" id="APPZ01000008">
    <property type="protein sequence ID" value="ENV71734.1"/>
    <property type="molecule type" value="Genomic_DNA"/>
</dbReference>
<organism evidence="1 2">
    <name type="scientific">Acinetobacter johnsonii ANC 3681</name>
    <dbReference type="NCBI Taxonomy" id="1217662"/>
    <lineage>
        <taxon>Bacteria</taxon>
        <taxon>Pseudomonadati</taxon>
        <taxon>Pseudomonadota</taxon>
        <taxon>Gammaproteobacteria</taxon>
        <taxon>Moraxellales</taxon>
        <taxon>Moraxellaceae</taxon>
        <taxon>Acinetobacter</taxon>
    </lineage>
</organism>
<evidence type="ECO:0000313" key="2">
    <source>
        <dbReference type="Proteomes" id="UP000018444"/>
    </source>
</evidence>
<protein>
    <submittedName>
        <fullName evidence="1">Uncharacterized protein</fullName>
    </submittedName>
</protein>
<dbReference type="Proteomes" id="UP000018444">
    <property type="component" value="Unassembled WGS sequence"/>
</dbReference>
<dbReference type="HOGENOM" id="CLU_056705_0_0_6"/>
<comment type="caution">
    <text evidence="1">The sequence shown here is derived from an EMBL/GenBank/DDBJ whole genome shotgun (WGS) entry which is preliminary data.</text>
</comment>
<evidence type="ECO:0000313" key="1">
    <source>
        <dbReference type="EMBL" id="ENV71734.1"/>
    </source>
</evidence>
<dbReference type="AlphaFoldDB" id="N9CMI6"/>
<dbReference type="Pfam" id="PF14305">
    <property type="entry name" value="ATPgrasp_TupA"/>
    <property type="match status" value="1"/>
</dbReference>
<reference evidence="1 2" key="1">
    <citation type="submission" date="2013-02" db="EMBL/GenBank/DDBJ databases">
        <title>The Genome Sequence of Acinetobacter johnsonii ANC 3681.</title>
        <authorList>
            <consortium name="The Broad Institute Genome Sequencing Platform"/>
            <consortium name="The Broad Institute Genome Sequencing Center for Infectious Disease"/>
            <person name="Cerqueira G."/>
            <person name="Feldgarden M."/>
            <person name="Courvalin P."/>
            <person name="Perichon B."/>
            <person name="Grillot-Courvalin C."/>
            <person name="Clermont D."/>
            <person name="Rocha E."/>
            <person name="Yoon E.-J."/>
            <person name="Nemec A."/>
            <person name="Walker B."/>
            <person name="Young S.K."/>
            <person name="Zeng Q."/>
            <person name="Gargeya S."/>
            <person name="Fitzgerald M."/>
            <person name="Haas B."/>
            <person name="Abouelleil A."/>
            <person name="Alvarado L."/>
            <person name="Arachchi H.M."/>
            <person name="Berlin A.M."/>
            <person name="Chapman S.B."/>
            <person name="Dewar J."/>
            <person name="Goldberg J."/>
            <person name="Griggs A."/>
            <person name="Gujja S."/>
            <person name="Hansen M."/>
            <person name="Howarth C."/>
            <person name="Imamovic A."/>
            <person name="Larimer J."/>
            <person name="McCowan C."/>
            <person name="Murphy C."/>
            <person name="Neiman D."/>
            <person name="Pearson M."/>
            <person name="Priest M."/>
            <person name="Roberts A."/>
            <person name="Saif S."/>
            <person name="Shea T."/>
            <person name="Sisk P."/>
            <person name="Sykes S."/>
            <person name="Wortman J."/>
            <person name="Nusbaum C."/>
            <person name="Birren B."/>
        </authorList>
    </citation>
    <scope>NUCLEOTIDE SEQUENCE [LARGE SCALE GENOMIC DNA]</scope>
    <source>
        <strain evidence="1 2">ANC 3681</strain>
    </source>
</reference>